<feature type="region of interest" description="Disordered" evidence="1">
    <location>
        <begin position="183"/>
        <end position="213"/>
    </location>
</feature>
<evidence type="ECO:0000256" key="1">
    <source>
        <dbReference type="SAM" id="MobiDB-lite"/>
    </source>
</evidence>
<dbReference type="EMBL" id="UXUI01010581">
    <property type="protein sequence ID" value="VDD95398.1"/>
    <property type="molecule type" value="Genomic_DNA"/>
</dbReference>
<feature type="chain" id="PRO_5043122994" evidence="2">
    <location>
        <begin position="17"/>
        <end position="298"/>
    </location>
</feature>
<keyword evidence="4" id="KW-1185">Reference proteome</keyword>
<proteinExistence type="predicted"/>
<gene>
    <name evidence="3" type="ORF">EVEC_LOCUS10149</name>
</gene>
<dbReference type="SUPFAM" id="SSF47862">
    <property type="entry name" value="Saposin"/>
    <property type="match status" value="1"/>
</dbReference>
<dbReference type="AlphaFoldDB" id="A0A0N4VJ03"/>
<reference evidence="5" key="1">
    <citation type="submission" date="2017-02" db="UniProtKB">
        <authorList>
            <consortium name="WormBaseParasite"/>
        </authorList>
    </citation>
    <scope>IDENTIFICATION</scope>
</reference>
<reference evidence="3 4" key="2">
    <citation type="submission" date="2018-10" db="EMBL/GenBank/DDBJ databases">
        <authorList>
            <consortium name="Pathogen Informatics"/>
        </authorList>
    </citation>
    <scope>NUCLEOTIDE SEQUENCE [LARGE SCALE GENOMIC DNA]</scope>
</reference>
<evidence type="ECO:0000313" key="5">
    <source>
        <dbReference type="WBParaSite" id="EVEC_0001082401-mRNA-1"/>
    </source>
</evidence>
<keyword evidence="2" id="KW-0732">Signal</keyword>
<evidence type="ECO:0000313" key="4">
    <source>
        <dbReference type="Proteomes" id="UP000274131"/>
    </source>
</evidence>
<dbReference type="Proteomes" id="UP000274131">
    <property type="component" value="Unassembled WGS sequence"/>
</dbReference>
<accession>A0A0N4VJ03</accession>
<dbReference type="WBParaSite" id="EVEC_0001082401-mRNA-1">
    <property type="protein sequence ID" value="EVEC_0001082401-mRNA-1"/>
    <property type="gene ID" value="EVEC_0001082401"/>
</dbReference>
<protein>
    <submittedName>
        <fullName evidence="5">Saposin B-type domain-containing protein</fullName>
    </submittedName>
</protein>
<sequence length="298" mass="33274">MLPLIYLLFLVTLAATSNDQTVNDETYGILLDTVFNTCAACNIVKNTASQIAPIEEIRSMVFEFCNTIPKHIFDSCDHIGSMILDRTYSYLENFVSNKESCQRFCGENTKRITFEVLKEVAKEARMNMAPFVENLVSDLMKLCLTAPNPFACVNEKLVRKPILEGIVTRTVDRVYGMIFPTGVKKQGGQQSEKQKPEESQENQKNADDDSPPSKIICDLCETVMLFLKQTTSTETEMGREIRKDITDAVSETCQKHLADTAVGCESLAEMVTALIDNLLERLKNGVCNVSVPLKAETT</sequence>
<evidence type="ECO:0000313" key="3">
    <source>
        <dbReference type="EMBL" id="VDD95398.1"/>
    </source>
</evidence>
<dbReference type="InterPro" id="IPR011001">
    <property type="entry name" value="Saposin-like"/>
</dbReference>
<name>A0A0N4VJ03_ENTVE</name>
<organism evidence="5">
    <name type="scientific">Enterobius vermicularis</name>
    <name type="common">Human pinworm</name>
    <dbReference type="NCBI Taxonomy" id="51028"/>
    <lineage>
        <taxon>Eukaryota</taxon>
        <taxon>Metazoa</taxon>
        <taxon>Ecdysozoa</taxon>
        <taxon>Nematoda</taxon>
        <taxon>Chromadorea</taxon>
        <taxon>Rhabditida</taxon>
        <taxon>Spirurina</taxon>
        <taxon>Oxyuridomorpha</taxon>
        <taxon>Oxyuroidea</taxon>
        <taxon>Oxyuridae</taxon>
        <taxon>Enterobius</taxon>
    </lineage>
</organism>
<feature type="signal peptide" evidence="2">
    <location>
        <begin position="1"/>
        <end position="16"/>
    </location>
</feature>
<evidence type="ECO:0000256" key="2">
    <source>
        <dbReference type="SAM" id="SignalP"/>
    </source>
</evidence>